<dbReference type="STRING" id="284577.SAMN05216571_10286"/>
<evidence type="ECO:0000256" key="8">
    <source>
        <dbReference type="ARBA" id="ARBA00051384"/>
    </source>
</evidence>
<dbReference type="FunFam" id="3.40.50.10380:FF:000003">
    <property type="entry name" value="NADP-dependent malic enzyme"/>
    <property type="match status" value="1"/>
</dbReference>
<dbReference type="InterPro" id="IPR045213">
    <property type="entry name" value="Malic_NAD-bd_bact_type"/>
</dbReference>
<dbReference type="SUPFAM" id="SSF51735">
    <property type="entry name" value="NAD(P)-binding Rossmann-fold domains"/>
    <property type="match status" value="1"/>
</dbReference>
<dbReference type="Pfam" id="PF00390">
    <property type="entry name" value="malic"/>
    <property type="match status" value="1"/>
</dbReference>
<evidence type="ECO:0000256" key="5">
    <source>
        <dbReference type="ARBA" id="ARBA00038964"/>
    </source>
</evidence>
<evidence type="ECO:0000256" key="6">
    <source>
        <dbReference type="ARBA" id="ARBA00040273"/>
    </source>
</evidence>
<comment type="catalytic activity">
    <reaction evidence="7">
        <text>(S)-malate + NADP(+) = pyruvate + CO2 + NADPH</text>
        <dbReference type="Rhea" id="RHEA:18253"/>
        <dbReference type="ChEBI" id="CHEBI:15361"/>
        <dbReference type="ChEBI" id="CHEBI:15589"/>
        <dbReference type="ChEBI" id="CHEBI:16526"/>
        <dbReference type="ChEBI" id="CHEBI:57783"/>
        <dbReference type="ChEBI" id="CHEBI:58349"/>
        <dbReference type="EC" id="1.1.1.40"/>
    </reaction>
</comment>
<dbReference type="PANTHER" id="PTHR43237:SF4">
    <property type="entry name" value="NADP-DEPENDENT MALIC ENZYME"/>
    <property type="match status" value="1"/>
</dbReference>
<comment type="cofactor">
    <cofactor evidence="11">
        <name>Mg(2+)</name>
        <dbReference type="ChEBI" id="CHEBI:18420"/>
    </cofactor>
    <cofactor evidence="11">
        <name>Mn(2+)</name>
        <dbReference type="ChEBI" id="CHEBI:29035"/>
    </cofactor>
    <text evidence="11">Divalent metal cations. Prefers magnesium or manganese.</text>
</comment>
<dbReference type="InterPro" id="IPR012302">
    <property type="entry name" value="Malic_NAD-bd"/>
</dbReference>
<evidence type="ECO:0000313" key="15">
    <source>
        <dbReference type="EMBL" id="SDF80505.1"/>
    </source>
</evidence>
<dbReference type="RefSeq" id="WP_092522996.1">
    <property type="nucleotide sequence ID" value="NZ_FNCI01000002.1"/>
</dbReference>
<accession>A0A1G7P2I1</accession>
<dbReference type="InterPro" id="IPR051674">
    <property type="entry name" value="Malate_Decarboxylase"/>
</dbReference>
<dbReference type="GO" id="GO:0046872">
    <property type="term" value="F:metal ion binding"/>
    <property type="evidence" value="ECO:0007669"/>
    <property type="project" value="UniProtKB-KW"/>
</dbReference>
<dbReference type="GO" id="GO:0004473">
    <property type="term" value="F:malate dehydrogenase (decarboxylating) (NADP+) activity"/>
    <property type="evidence" value="ECO:0007669"/>
    <property type="project" value="UniProtKB-EC"/>
</dbReference>
<comment type="cofactor">
    <cofactor evidence="1">
        <name>Mn(2+)</name>
        <dbReference type="ChEBI" id="CHEBI:29035"/>
    </cofactor>
</comment>
<dbReference type="PANTHER" id="PTHR43237">
    <property type="entry name" value="NADP-DEPENDENT MALIC ENZYME"/>
    <property type="match status" value="1"/>
</dbReference>
<evidence type="ECO:0000256" key="10">
    <source>
        <dbReference type="PIRSR" id="PIRSR000106-2"/>
    </source>
</evidence>
<feature type="active site" description="Proton acceptor" evidence="9">
    <location>
        <position position="93"/>
    </location>
</feature>
<evidence type="ECO:0000256" key="9">
    <source>
        <dbReference type="PIRSR" id="PIRSR000106-1"/>
    </source>
</evidence>
<comment type="catalytic activity">
    <reaction evidence="8">
        <text>oxaloacetate + H(+) = pyruvate + CO2</text>
        <dbReference type="Rhea" id="RHEA:15641"/>
        <dbReference type="ChEBI" id="CHEBI:15361"/>
        <dbReference type="ChEBI" id="CHEBI:15378"/>
        <dbReference type="ChEBI" id="CHEBI:16452"/>
        <dbReference type="ChEBI" id="CHEBI:16526"/>
        <dbReference type="EC" id="1.1.1.40"/>
    </reaction>
</comment>
<dbReference type="EMBL" id="FNCI01000002">
    <property type="protein sequence ID" value="SDF80505.1"/>
    <property type="molecule type" value="Genomic_DNA"/>
</dbReference>
<feature type="domain" description="Malic enzyme N-terminal" evidence="14">
    <location>
        <begin position="17"/>
        <end position="150"/>
    </location>
</feature>
<feature type="active site" description="Proton donor" evidence="9">
    <location>
        <position position="38"/>
    </location>
</feature>
<feature type="domain" description="Malic enzyme NAD-binding" evidence="13">
    <location>
        <begin position="162"/>
        <end position="398"/>
    </location>
</feature>
<evidence type="ECO:0000256" key="2">
    <source>
        <dbReference type="ARBA" id="ARBA00008785"/>
    </source>
</evidence>
<dbReference type="Gene3D" id="3.40.50.720">
    <property type="entry name" value="NAD(P)-binding Rossmann-like Domain"/>
    <property type="match status" value="1"/>
</dbReference>
<dbReference type="InterPro" id="IPR037062">
    <property type="entry name" value="Malic_N_dom_sf"/>
</dbReference>
<proteinExistence type="inferred from homology"/>
<protein>
    <recommendedName>
        <fullName evidence="6">NADP-dependent malic enzyme</fullName>
        <ecNumber evidence="5">1.1.1.40</ecNumber>
    </recommendedName>
</protein>
<evidence type="ECO:0000313" key="16">
    <source>
        <dbReference type="Proteomes" id="UP000198641"/>
    </source>
</evidence>
<comment type="similarity">
    <text evidence="2 12">Belongs to the malic enzymes family.</text>
</comment>
<dbReference type="CDD" id="cd05311">
    <property type="entry name" value="NAD_bind_2_malic_enz"/>
    <property type="match status" value="1"/>
</dbReference>
<dbReference type="Proteomes" id="UP000198641">
    <property type="component" value="Unassembled WGS sequence"/>
</dbReference>
<feature type="binding site" evidence="10">
    <location>
        <position position="285"/>
    </location>
    <ligand>
        <name>(S)-malate</name>
        <dbReference type="ChEBI" id="CHEBI:15589"/>
    </ligand>
</feature>
<dbReference type="InterPro" id="IPR001891">
    <property type="entry name" value="Malic_OxRdtase"/>
</dbReference>
<dbReference type="Pfam" id="PF03949">
    <property type="entry name" value="Malic_M"/>
    <property type="match status" value="1"/>
</dbReference>
<feature type="binding site" evidence="11">
    <location>
        <position position="136"/>
    </location>
    <ligand>
        <name>a divalent metal cation</name>
        <dbReference type="ChEBI" id="CHEBI:60240"/>
    </ligand>
</feature>
<reference evidence="15 16" key="1">
    <citation type="submission" date="2016-10" db="EMBL/GenBank/DDBJ databases">
        <authorList>
            <person name="de Groot N.N."/>
        </authorList>
    </citation>
    <scope>NUCLEOTIDE SEQUENCE [LARGE SCALE GENOMIC DNA]</scope>
    <source>
        <strain evidence="15 16">BH539</strain>
    </source>
</reference>
<dbReference type="SMART" id="SM00919">
    <property type="entry name" value="Malic_M"/>
    <property type="match status" value="1"/>
</dbReference>
<dbReference type="PROSITE" id="PS00331">
    <property type="entry name" value="MALIC_ENZYMES"/>
    <property type="match status" value="1"/>
</dbReference>
<dbReference type="InterPro" id="IPR046346">
    <property type="entry name" value="Aminoacid_DH-like_N_sf"/>
</dbReference>
<evidence type="ECO:0000256" key="4">
    <source>
        <dbReference type="ARBA" id="ARBA00023002"/>
    </source>
</evidence>
<dbReference type="GO" id="GO:0051287">
    <property type="term" value="F:NAD binding"/>
    <property type="evidence" value="ECO:0007669"/>
    <property type="project" value="InterPro"/>
</dbReference>
<dbReference type="InterPro" id="IPR036291">
    <property type="entry name" value="NAD(P)-bd_dom_sf"/>
</dbReference>
<evidence type="ECO:0000259" key="14">
    <source>
        <dbReference type="SMART" id="SM01274"/>
    </source>
</evidence>
<gene>
    <name evidence="15" type="ORF">SAMN05216571_10286</name>
</gene>
<keyword evidence="16" id="KW-1185">Reference proteome</keyword>
<name>A0A1G7P2I1_9GAMM</name>
<dbReference type="InterPro" id="IPR015884">
    <property type="entry name" value="Malic_enzyme_CS"/>
</dbReference>
<evidence type="ECO:0000256" key="11">
    <source>
        <dbReference type="PIRSR" id="PIRSR000106-3"/>
    </source>
</evidence>
<feature type="binding site" evidence="10">
    <location>
        <position position="316"/>
    </location>
    <ligand>
        <name>(S)-malate</name>
        <dbReference type="ChEBI" id="CHEBI:15589"/>
    </ligand>
</feature>
<dbReference type="Gene3D" id="3.40.50.10380">
    <property type="entry name" value="Malic enzyme, N-terminal domain"/>
    <property type="match status" value="1"/>
</dbReference>
<dbReference type="PRINTS" id="PR00072">
    <property type="entry name" value="MALOXRDTASE"/>
</dbReference>
<dbReference type="FunFam" id="3.40.50.720:FF:000095">
    <property type="entry name" value="NADP-dependent malic enzyme"/>
    <property type="match status" value="1"/>
</dbReference>
<evidence type="ECO:0000259" key="13">
    <source>
        <dbReference type="SMART" id="SM00919"/>
    </source>
</evidence>
<evidence type="ECO:0000256" key="1">
    <source>
        <dbReference type="ARBA" id="ARBA00001936"/>
    </source>
</evidence>
<dbReference type="InterPro" id="IPR012301">
    <property type="entry name" value="Malic_N_dom"/>
</dbReference>
<keyword evidence="3 11" id="KW-0479">Metal-binding</keyword>
<dbReference type="AlphaFoldDB" id="A0A1G7P2I1"/>
<keyword evidence="4" id="KW-0560">Oxidoreductase</keyword>
<dbReference type="SUPFAM" id="SSF53223">
    <property type="entry name" value="Aminoacid dehydrogenase-like, N-terminal domain"/>
    <property type="match status" value="1"/>
</dbReference>
<evidence type="ECO:0000256" key="7">
    <source>
        <dbReference type="ARBA" id="ARBA00050924"/>
    </source>
</evidence>
<dbReference type="OrthoDB" id="9805787at2"/>
<sequence>MTDPKQAALDYHSHPIPGKLSIELTKPTTSAKHLALAYSPGVAEPCREIAKDPENAYLYTGKGNLVAVISDGTAILGLGNLGPLASKPVMEGKGVLFKKFAGINSVDIEVDAESPQAFIDTVARIADTWGGINLEDIKAPECFEIERALVERCSIPVFHDDQHGTAIVTAAGMLNALDIAGKSLDSARIVCLGAGAAAIACMKLLVACGARAENIFMLDRKGVIHSGREDLNQYKAMFATETERRTLDDAIDGADVFVGLSGPNLLSPEQLKTMAPNPVVFACSNPDPEIHPTDAKAARDDVIIATGRSDFPNQVNNVLGFPFIFRGALDVRATGINEEMKVAAVHALKDLAREPVTEEVLKAYDIDHLEFGRGYIIPTPLDSRLLDRVSSAVAQAAVDTGVARKPYPAHYPLTSVDGVYGG</sequence>
<evidence type="ECO:0000256" key="12">
    <source>
        <dbReference type="RuleBase" id="RU003427"/>
    </source>
</evidence>
<organism evidence="15 16">
    <name type="scientific">Onishia taeanensis</name>
    <dbReference type="NCBI Taxonomy" id="284577"/>
    <lineage>
        <taxon>Bacteria</taxon>
        <taxon>Pseudomonadati</taxon>
        <taxon>Pseudomonadota</taxon>
        <taxon>Gammaproteobacteria</taxon>
        <taxon>Oceanospirillales</taxon>
        <taxon>Halomonadaceae</taxon>
        <taxon>Onishia</taxon>
    </lineage>
</organism>
<dbReference type="SMART" id="SM01274">
    <property type="entry name" value="malic"/>
    <property type="match status" value="1"/>
</dbReference>
<dbReference type="PIRSF" id="PIRSF000106">
    <property type="entry name" value="ME"/>
    <property type="match status" value="1"/>
</dbReference>
<evidence type="ECO:0000256" key="3">
    <source>
        <dbReference type="ARBA" id="ARBA00022723"/>
    </source>
</evidence>
<feature type="binding site" evidence="11">
    <location>
        <position position="135"/>
    </location>
    <ligand>
        <name>a divalent metal cation</name>
        <dbReference type="ChEBI" id="CHEBI:60240"/>
    </ligand>
</feature>
<feature type="binding site" evidence="11">
    <location>
        <position position="161"/>
    </location>
    <ligand>
        <name>a divalent metal cation</name>
        <dbReference type="ChEBI" id="CHEBI:60240"/>
    </ligand>
</feature>
<dbReference type="EC" id="1.1.1.40" evidence="5"/>